<evidence type="ECO:0000313" key="4">
    <source>
        <dbReference type="Proteomes" id="UP001075354"/>
    </source>
</evidence>
<comment type="caution">
    <text evidence="3">The sequence shown here is derived from an EMBL/GenBank/DDBJ whole genome shotgun (WGS) entry which is preliminary data.</text>
</comment>
<dbReference type="InterPro" id="IPR027417">
    <property type="entry name" value="P-loop_NTPase"/>
</dbReference>
<accession>A0AAV7Y1K2</accession>
<keyword evidence="2" id="KW-0732">Signal</keyword>
<proteinExistence type="predicted"/>
<feature type="compositionally biased region" description="Low complexity" evidence="1">
    <location>
        <begin position="184"/>
        <end position="193"/>
    </location>
</feature>
<dbReference type="CDD" id="cd00882">
    <property type="entry name" value="Ras_like_GTPase"/>
    <property type="match status" value="1"/>
</dbReference>
<dbReference type="SUPFAM" id="SSF52540">
    <property type="entry name" value="P-loop containing nucleoside triphosphate hydrolases"/>
    <property type="match status" value="1"/>
</dbReference>
<gene>
    <name evidence="3" type="ORF">ONE63_005797</name>
</gene>
<evidence type="ECO:0000256" key="2">
    <source>
        <dbReference type="SAM" id="SignalP"/>
    </source>
</evidence>
<feature type="region of interest" description="Disordered" evidence="1">
    <location>
        <begin position="184"/>
        <end position="208"/>
    </location>
</feature>
<dbReference type="EMBL" id="JAPTSV010000002">
    <property type="protein sequence ID" value="KAJ1530961.1"/>
    <property type="molecule type" value="Genomic_DNA"/>
</dbReference>
<feature type="chain" id="PRO_5043922313" description="G domain-containing protein" evidence="2">
    <location>
        <begin position="19"/>
        <end position="483"/>
    </location>
</feature>
<protein>
    <recommendedName>
        <fullName evidence="5">G domain-containing protein</fullName>
    </recommendedName>
</protein>
<reference evidence="3" key="1">
    <citation type="submission" date="2022-12" db="EMBL/GenBank/DDBJ databases">
        <title>Chromosome-level genome assembly of the bean flower thrips Megalurothrips usitatus.</title>
        <authorList>
            <person name="Ma L."/>
            <person name="Liu Q."/>
            <person name="Li H."/>
            <person name="Cai W."/>
        </authorList>
    </citation>
    <scope>NUCLEOTIDE SEQUENCE</scope>
    <source>
        <strain evidence="3">Cailab_2022a</strain>
    </source>
</reference>
<feature type="signal peptide" evidence="2">
    <location>
        <begin position="1"/>
        <end position="18"/>
    </location>
</feature>
<sequence>MLPVPLVVALLSIGLAGASPGGAGAGAALLSGRLLGPRHHVRLTARLQLDDHPRHPRAVCLRVDKGPPLFKFALPVESEDDRRLADADAAADPAAFNCSTSGDPAVEDLLKSLDFSTGNLQRSLCNGAAALLRHYATGAPGPSQGVLKAQCTPTADSAAVSLRGRLDDEQVAASLQLRHEGRARAVPRAGAVAKESSGQQRRRRAHGNEVDELQRCVAEGYSLAMPADVGGDVILVLGLTGSGKSTLVQFIADNDENLVSYETTADSGDFLIGDHGNKIASGVDSKTRVPELVRDRGSKSKLYDFPGFGDSRGACADIVTASVLRQVAQSARSVKVVFVISYHSARAGSDRLGFVSLLRHATTFVRDLAKYNNSVSLVVTKIQVPTDDVDEDSISESAAAVRETVASFLRQVKETLVDLERTGSDPAAFYPGADAMVSAILQQENDGAYSRIGVFWKPDEAGPLRNITLMQQSKPDLQNMIYR</sequence>
<evidence type="ECO:0000256" key="1">
    <source>
        <dbReference type="SAM" id="MobiDB-lite"/>
    </source>
</evidence>
<evidence type="ECO:0000313" key="3">
    <source>
        <dbReference type="EMBL" id="KAJ1530961.1"/>
    </source>
</evidence>
<organism evidence="3 4">
    <name type="scientific">Megalurothrips usitatus</name>
    <name type="common">bean blossom thrips</name>
    <dbReference type="NCBI Taxonomy" id="439358"/>
    <lineage>
        <taxon>Eukaryota</taxon>
        <taxon>Metazoa</taxon>
        <taxon>Ecdysozoa</taxon>
        <taxon>Arthropoda</taxon>
        <taxon>Hexapoda</taxon>
        <taxon>Insecta</taxon>
        <taxon>Pterygota</taxon>
        <taxon>Neoptera</taxon>
        <taxon>Paraneoptera</taxon>
        <taxon>Thysanoptera</taxon>
        <taxon>Terebrantia</taxon>
        <taxon>Thripoidea</taxon>
        <taxon>Thripidae</taxon>
        <taxon>Megalurothrips</taxon>
    </lineage>
</organism>
<name>A0AAV7Y1K2_9NEOP</name>
<evidence type="ECO:0008006" key="5">
    <source>
        <dbReference type="Google" id="ProtNLM"/>
    </source>
</evidence>
<dbReference type="Proteomes" id="UP001075354">
    <property type="component" value="Chromosome 2"/>
</dbReference>
<keyword evidence="4" id="KW-1185">Reference proteome</keyword>
<dbReference type="AlphaFoldDB" id="A0AAV7Y1K2"/>
<dbReference type="Gene3D" id="3.40.50.300">
    <property type="entry name" value="P-loop containing nucleotide triphosphate hydrolases"/>
    <property type="match status" value="1"/>
</dbReference>